<comment type="caution">
    <text evidence="3">The sequence shown here is derived from an EMBL/GenBank/DDBJ whole genome shotgun (WGS) entry which is preliminary data.</text>
</comment>
<dbReference type="OrthoDB" id="186343at2"/>
<keyword evidence="2" id="KW-0472">Membrane</keyword>
<evidence type="ECO:0000313" key="4">
    <source>
        <dbReference type="Proteomes" id="UP000598997"/>
    </source>
</evidence>
<keyword evidence="2" id="KW-1133">Transmembrane helix</keyword>
<sequence length="567" mass="61769">MQIVKLVIGWIARHFVLWVLLIGALLVWNAWQVGAEQELRAAKLEETLAAIEVQRDAGEEALQQAEADARGRSVEVLEAMLADAKAERAALVSKRRSDLRRRASIALADSDAIIADQTLELEIAVATRKIAGLERSIAATEAQIDRAAMMTAAIKAWRDADTKWRNAVRACDAAKTAVEQYEARRGLGRIFGSITGEGRRLRAYRDDQCSGVAALAARSERVKEILDETRKGGAAVARAGAWSEDRLESADTMLREAVAREREGAEGSARAQIRKKWADWGMTAILWQAFIALLLIIAMPYLIRLLFWFVLAPMAERRPSIRIAVPGGIGAPMPPAGASRTSIAVQLGAGEELLVRQDYLQSSSVSGAKETQWMLDVKHPLSSLASGLWFLTRIRGVGEVTTISAVHDPFAEVTEVTLPEGGAAVLHPRALAAVVQKQGHPMRITSHWRLFSLNAWLTMQLRFLVFHGPARLVIKGGRGVRVEPAGAGRIFGQDQLVGFSAELDYSVARTETFWPYFLGREQLLKDRVLDGEGMLIVEEAPMAGRKGAGARGGLEGAMDAALKAVGL</sequence>
<protein>
    <submittedName>
        <fullName evidence="3">Uncharacterized protein</fullName>
    </submittedName>
</protein>
<evidence type="ECO:0000256" key="1">
    <source>
        <dbReference type="SAM" id="Coils"/>
    </source>
</evidence>
<organism evidence="3 4">
    <name type="scientific">Croceicoccus pelagius</name>
    <dbReference type="NCBI Taxonomy" id="1703341"/>
    <lineage>
        <taxon>Bacteria</taxon>
        <taxon>Pseudomonadati</taxon>
        <taxon>Pseudomonadota</taxon>
        <taxon>Alphaproteobacteria</taxon>
        <taxon>Sphingomonadales</taxon>
        <taxon>Erythrobacteraceae</taxon>
        <taxon>Croceicoccus</taxon>
    </lineage>
</organism>
<name>A0A916YAD8_9SPHN</name>
<evidence type="ECO:0000313" key="3">
    <source>
        <dbReference type="EMBL" id="GGD36866.1"/>
    </source>
</evidence>
<keyword evidence="2" id="KW-0812">Transmembrane</keyword>
<dbReference type="AlphaFoldDB" id="A0A916YAD8"/>
<feature type="transmembrane region" description="Helical" evidence="2">
    <location>
        <begin position="6"/>
        <end position="31"/>
    </location>
</feature>
<keyword evidence="4" id="KW-1185">Reference proteome</keyword>
<feature type="transmembrane region" description="Helical" evidence="2">
    <location>
        <begin position="284"/>
        <end position="311"/>
    </location>
</feature>
<gene>
    <name evidence="3" type="ORF">GCM10010989_08740</name>
</gene>
<feature type="coiled-coil region" evidence="1">
    <location>
        <begin position="34"/>
        <end position="94"/>
    </location>
</feature>
<dbReference type="EMBL" id="BMIO01000002">
    <property type="protein sequence ID" value="GGD36866.1"/>
    <property type="molecule type" value="Genomic_DNA"/>
</dbReference>
<accession>A0A916YAD8</accession>
<dbReference type="Proteomes" id="UP000598997">
    <property type="component" value="Unassembled WGS sequence"/>
</dbReference>
<proteinExistence type="predicted"/>
<dbReference type="RefSeq" id="WP_066764833.1">
    <property type="nucleotide sequence ID" value="NZ_BMIO01000002.1"/>
</dbReference>
<reference evidence="3 4" key="1">
    <citation type="journal article" date="2014" name="Int. J. Syst. Evol. Microbiol.">
        <title>Complete genome sequence of Corynebacterium casei LMG S-19264T (=DSM 44701T), isolated from a smear-ripened cheese.</title>
        <authorList>
            <consortium name="US DOE Joint Genome Institute (JGI-PGF)"/>
            <person name="Walter F."/>
            <person name="Albersmeier A."/>
            <person name="Kalinowski J."/>
            <person name="Ruckert C."/>
        </authorList>
    </citation>
    <scope>NUCLEOTIDE SEQUENCE [LARGE SCALE GENOMIC DNA]</scope>
    <source>
        <strain evidence="3 4">CGMCC 1.15358</strain>
    </source>
</reference>
<evidence type="ECO:0000256" key="2">
    <source>
        <dbReference type="SAM" id="Phobius"/>
    </source>
</evidence>
<keyword evidence="1" id="KW-0175">Coiled coil</keyword>